<sequence length="198" mass="21976">MDYLVKTKAKNWKLNQLYSRYKEKCDNNLIAQSTLKSELNELIRSDLLNDKASKIIKGFLKKVDTQIPLYDRKNKGLEDKQQQSKPARSSSSAVQMTNTVKGSMNNFTYSGDINQQNNNIKNVASSSASASASATSKSSSKGKKRKVVDTTTDTESSSEEEAPPPAQSIKYLDYLEGGEPKVVIDSSTSNVNLMQQKY</sequence>
<dbReference type="Proteomes" id="UP000014254">
    <property type="component" value="Unassembled WGS sequence"/>
</dbReference>
<proteinExistence type="predicted"/>
<gene>
    <name evidence="2" type="ORF">HMPREF1544_10152</name>
</gene>
<dbReference type="AlphaFoldDB" id="S2J0K2"/>
<protein>
    <submittedName>
        <fullName evidence="2">Uncharacterized protein</fullName>
    </submittedName>
</protein>
<evidence type="ECO:0000256" key="1">
    <source>
        <dbReference type="SAM" id="MobiDB-lite"/>
    </source>
</evidence>
<name>S2J0K2_MUCC1</name>
<evidence type="ECO:0000313" key="3">
    <source>
        <dbReference type="Proteomes" id="UP000014254"/>
    </source>
</evidence>
<dbReference type="InParanoid" id="S2J0K2"/>
<reference evidence="3" key="1">
    <citation type="submission" date="2013-05" db="EMBL/GenBank/DDBJ databases">
        <title>The Genome sequence of Mucor circinelloides f. circinelloides 1006PhL.</title>
        <authorList>
            <consortium name="The Broad Institute Genomics Platform"/>
            <person name="Cuomo C."/>
            <person name="Earl A."/>
            <person name="Findley K."/>
            <person name="Lee S.C."/>
            <person name="Walker B."/>
            <person name="Young S."/>
            <person name="Zeng Q."/>
            <person name="Gargeya S."/>
            <person name="Fitzgerald M."/>
            <person name="Haas B."/>
            <person name="Abouelleil A."/>
            <person name="Allen A.W."/>
            <person name="Alvarado L."/>
            <person name="Arachchi H.M."/>
            <person name="Berlin A.M."/>
            <person name="Chapman S.B."/>
            <person name="Gainer-Dewar J."/>
            <person name="Goldberg J."/>
            <person name="Griggs A."/>
            <person name="Gujja S."/>
            <person name="Hansen M."/>
            <person name="Howarth C."/>
            <person name="Imamovic A."/>
            <person name="Ireland A."/>
            <person name="Larimer J."/>
            <person name="McCowan C."/>
            <person name="Murphy C."/>
            <person name="Pearson M."/>
            <person name="Poon T.W."/>
            <person name="Priest M."/>
            <person name="Roberts A."/>
            <person name="Saif S."/>
            <person name="Shea T."/>
            <person name="Sisk P."/>
            <person name="Sykes S."/>
            <person name="Wortman J."/>
            <person name="Nusbaum C."/>
            <person name="Birren B."/>
        </authorList>
    </citation>
    <scope>NUCLEOTIDE SEQUENCE [LARGE SCALE GENOMIC DNA]</scope>
    <source>
        <strain evidence="3">1006PhL</strain>
    </source>
</reference>
<keyword evidence="3" id="KW-1185">Reference proteome</keyword>
<dbReference type="EMBL" id="KE124084">
    <property type="protein sequence ID" value="EPB83114.1"/>
    <property type="molecule type" value="Genomic_DNA"/>
</dbReference>
<organism evidence="2 3">
    <name type="scientific">Mucor circinelloides f. circinelloides (strain 1006PhL)</name>
    <name type="common">Mucormycosis agent</name>
    <name type="synonym">Calyptromyces circinelloides</name>
    <dbReference type="NCBI Taxonomy" id="1220926"/>
    <lineage>
        <taxon>Eukaryota</taxon>
        <taxon>Fungi</taxon>
        <taxon>Fungi incertae sedis</taxon>
        <taxon>Mucoromycota</taxon>
        <taxon>Mucoromycotina</taxon>
        <taxon>Mucoromycetes</taxon>
        <taxon>Mucorales</taxon>
        <taxon>Mucorineae</taxon>
        <taxon>Mucoraceae</taxon>
        <taxon>Mucor</taxon>
    </lineage>
</organism>
<dbReference type="OrthoDB" id="10470946at2759"/>
<accession>S2J0K2</accession>
<feature type="compositionally biased region" description="Polar residues" evidence="1">
    <location>
        <begin position="83"/>
        <end position="95"/>
    </location>
</feature>
<feature type="compositionally biased region" description="Basic and acidic residues" evidence="1">
    <location>
        <begin position="73"/>
        <end position="82"/>
    </location>
</feature>
<feature type="region of interest" description="Disordered" evidence="1">
    <location>
        <begin position="131"/>
        <end position="168"/>
    </location>
</feature>
<feature type="region of interest" description="Disordered" evidence="1">
    <location>
        <begin position="73"/>
        <end position="95"/>
    </location>
</feature>
<evidence type="ECO:0000313" key="2">
    <source>
        <dbReference type="EMBL" id="EPB83114.1"/>
    </source>
</evidence>
<dbReference type="VEuPathDB" id="FungiDB:HMPREF1544_10152"/>